<proteinExistence type="predicted"/>
<evidence type="ECO:0000313" key="1">
    <source>
        <dbReference type="EMBL" id="MBX41047.1"/>
    </source>
</evidence>
<dbReference type="EMBL" id="GGEC01060563">
    <property type="protein sequence ID" value="MBX41047.1"/>
    <property type="molecule type" value="Transcribed_RNA"/>
</dbReference>
<reference evidence="1" key="1">
    <citation type="submission" date="2018-02" db="EMBL/GenBank/DDBJ databases">
        <title>Rhizophora mucronata_Transcriptome.</title>
        <authorList>
            <person name="Meera S.P."/>
            <person name="Sreeshan A."/>
            <person name="Augustine A."/>
        </authorList>
    </citation>
    <scope>NUCLEOTIDE SEQUENCE</scope>
    <source>
        <tissue evidence="1">Leaf</tissue>
    </source>
</reference>
<organism evidence="1">
    <name type="scientific">Rhizophora mucronata</name>
    <name type="common">Asiatic mangrove</name>
    <dbReference type="NCBI Taxonomy" id="61149"/>
    <lineage>
        <taxon>Eukaryota</taxon>
        <taxon>Viridiplantae</taxon>
        <taxon>Streptophyta</taxon>
        <taxon>Embryophyta</taxon>
        <taxon>Tracheophyta</taxon>
        <taxon>Spermatophyta</taxon>
        <taxon>Magnoliopsida</taxon>
        <taxon>eudicotyledons</taxon>
        <taxon>Gunneridae</taxon>
        <taxon>Pentapetalae</taxon>
        <taxon>rosids</taxon>
        <taxon>fabids</taxon>
        <taxon>Malpighiales</taxon>
        <taxon>Rhizophoraceae</taxon>
        <taxon>Rhizophora</taxon>
    </lineage>
</organism>
<sequence length="87" mass="9550">MRRSLQRPWELAAALKSAGPPDAIGIAVPTRAAAVAGTSIGAHRRPPAPALRKTTFWVRSSYTFSTFFFLFPDDGSLMREALNNQNF</sequence>
<name>A0A2P2NEY6_RHIMU</name>
<protein>
    <submittedName>
        <fullName evidence="1">Uncharacterized protein</fullName>
    </submittedName>
</protein>
<dbReference type="AlphaFoldDB" id="A0A2P2NEY6"/>
<accession>A0A2P2NEY6</accession>